<dbReference type="OrthoDB" id="755951at2759"/>
<dbReference type="GO" id="GO:0004805">
    <property type="term" value="F:trehalose-phosphatase activity"/>
    <property type="evidence" value="ECO:0007669"/>
    <property type="project" value="TreeGrafter"/>
</dbReference>
<gene>
    <name evidence="3" type="ORF">HYPBUDRAFT_3623</name>
</gene>
<dbReference type="Proteomes" id="UP000095085">
    <property type="component" value="Unassembled WGS sequence"/>
</dbReference>
<accession>A0A1E4RQX2</accession>
<feature type="compositionally biased region" description="Low complexity" evidence="2">
    <location>
        <begin position="47"/>
        <end position="63"/>
    </location>
</feature>
<dbReference type="Pfam" id="PF00982">
    <property type="entry name" value="Glyco_transf_20"/>
    <property type="match status" value="1"/>
</dbReference>
<dbReference type="InterPro" id="IPR003337">
    <property type="entry name" value="Trehalose_PPase"/>
</dbReference>
<proteinExistence type="predicted"/>
<evidence type="ECO:0000256" key="1">
    <source>
        <dbReference type="ARBA" id="ARBA00022553"/>
    </source>
</evidence>
<evidence type="ECO:0000256" key="2">
    <source>
        <dbReference type="SAM" id="MobiDB-lite"/>
    </source>
</evidence>
<dbReference type="GO" id="GO:0005829">
    <property type="term" value="C:cytosol"/>
    <property type="evidence" value="ECO:0007669"/>
    <property type="project" value="TreeGrafter"/>
</dbReference>
<protein>
    <submittedName>
        <fullName evidence="3">Uncharacterized protein</fullName>
    </submittedName>
</protein>
<dbReference type="GO" id="GO:0005946">
    <property type="term" value="C:alpha,alpha-trehalose-phosphate synthase complex (UDP-forming)"/>
    <property type="evidence" value="ECO:0007669"/>
    <property type="project" value="TreeGrafter"/>
</dbReference>
<dbReference type="Pfam" id="PF02358">
    <property type="entry name" value="Trehalose_PPase"/>
    <property type="match status" value="1"/>
</dbReference>
<dbReference type="AlphaFoldDB" id="A0A1E4RQX2"/>
<dbReference type="PANTHER" id="PTHR10788:SF15">
    <property type="entry name" value="TREHALOSE SYNTHASE COMPLEX REGULATORY SUBUNIT TPS3-RELATED"/>
    <property type="match status" value="1"/>
</dbReference>
<dbReference type="GeneID" id="30997913"/>
<dbReference type="InterPro" id="IPR001830">
    <property type="entry name" value="Glyco_trans_20"/>
</dbReference>
<dbReference type="GO" id="GO:0003825">
    <property type="term" value="F:alpha,alpha-trehalose-phosphate synthase (UDP-forming) activity"/>
    <property type="evidence" value="ECO:0007669"/>
    <property type="project" value="TreeGrafter"/>
</dbReference>
<dbReference type="EMBL" id="KV454538">
    <property type="protein sequence ID" value="ODV69679.1"/>
    <property type="molecule type" value="Genomic_DNA"/>
</dbReference>
<feature type="compositionally biased region" description="Basic and acidic residues" evidence="2">
    <location>
        <begin position="86"/>
        <end position="99"/>
    </location>
</feature>
<feature type="region of interest" description="Disordered" evidence="2">
    <location>
        <begin position="29"/>
        <end position="112"/>
    </location>
</feature>
<dbReference type="SUPFAM" id="SSF53756">
    <property type="entry name" value="UDP-Glycosyltransferase/glycogen phosphorylase"/>
    <property type="match status" value="1"/>
</dbReference>
<feature type="region of interest" description="Disordered" evidence="2">
    <location>
        <begin position="241"/>
        <end position="282"/>
    </location>
</feature>
<reference evidence="4" key="1">
    <citation type="submission" date="2016-05" db="EMBL/GenBank/DDBJ databases">
        <title>Comparative genomics of biotechnologically important yeasts.</title>
        <authorList>
            <consortium name="DOE Joint Genome Institute"/>
            <person name="Riley R."/>
            <person name="Haridas S."/>
            <person name="Wolfe K.H."/>
            <person name="Lopes M.R."/>
            <person name="Hittinger C.T."/>
            <person name="Goker M."/>
            <person name="Salamov A."/>
            <person name="Wisecaver J."/>
            <person name="Long T.M."/>
            <person name="Aerts A.L."/>
            <person name="Barry K."/>
            <person name="Choi C."/>
            <person name="Clum A."/>
            <person name="Coughlan A.Y."/>
            <person name="Deshpande S."/>
            <person name="Douglass A.P."/>
            <person name="Hanson S.J."/>
            <person name="Klenk H.-P."/>
            <person name="Labutti K."/>
            <person name="Lapidus A."/>
            <person name="Lindquist E."/>
            <person name="Lipzen A."/>
            <person name="Meier-Kolthoff J.P."/>
            <person name="Ohm R.A."/>
            <person name="Otillar R.P."/>
            <person name="Pangilinan J."/>
            <person name="Peng Y."/>
            <person name="Rokas A."/>
            <person name="Rosa C.A."/>
            <person name="Scheuner C."/>
            <person name="Sibirny A.A."/>
            <person name="Slot J.C."/>
            <person name="Stielow J.B."/>
            <person name="Sun H."/>
            <person name="Kurtzman C.P."/>
            <person name="Blackwell M."/>
            <person name="Grigoriev I.V."/>
            <person name="Jeffries T.W."/>
        </authorList>
    </citation>
    <scope>NUCLEOTIDE SEQUENCE [LARGE SCALE GENOMIC DNA]</scope>
    <source>
        <strain evidence="4">NRRL Y-1933</strain>
    </source>
</reference>
<feature type="compositionally biased region" description="Polar residues" evidence="2">
    <location>
        <begin position="100"/>
        <end position="112"/>
    </location>
</feature>
<dbReference type="CDD" id="cd03788">
    <property type="entry name" value="GT20_TPS"/>
    <property type="match status" value="1"/>
</dbReference>
<feature type="compositionally biased region" description="Basic and acidic residues" evidence="2">
    <location>
        <begin position="250"/>
        <end position="261"/>
    </location>
</feature>
<evidence type="ECO:0000313" key="3">
    <source>
        <dbReference type="EMBL" id="ODV69679.1"/>
    </source>
</evidence>
<dbReference type="RefSeq" id="XP_020078746.1">
    <property type="nucleotide sequence ID" value="XM_020223364.1"/>
</dbReference>
<feature type="compositionally biased region" description="Polar residues" evidence="2">
    <location>
        <begin position="64"/>
        <end position="85"/>
    </location>
</feature>
<evidence type="ECO:0000313" key="4">
    <source>
        <dbReference type="Proteomes" id="UP000095085"/>
    </source>
</evidence>
<feature type="region of interest" description="Disordered" evidence="2">
    <location>
        <begin position="202"/>
        <end position="222"/>
    </location>
</feature>
<feature type="compositionally biased region" description="Polar residues" evidence="2">
    <location>
        <begin position="30"/>
        <end position="46"/>
    </location>
</feature>
<dbReference type="GO" id="GO:0005992">
    <property type="term" value="P:trehalose biosynthetic process"/>
    <property type="evidence" value="ECO:0007669"/>
    <property type="project" value="InterPro"/>
</dbReference>
<feature type="compositionally biased region" description="Polar residues" evidence="2">
    <location>
        <begin position="209"/>
        <end position="222"/>
    </location>
</feature>
<dbReference type="STRING" id="984485.A0A1E4RQX2"/>
<dbReference type="FunFam" id="3.40.50.2000:FF:000099">
    <property type="entry name" value="Alpha,alpha-trehalose phosphate synthase subunit, putative"/>
    <property type="match status" value="1"/>
</dbReference>
<name>A0A1E4RQX2_9ASCO</name>
<dbReference type="PANTHER" id="PTHR10788">
    <property type="entry name" value="TREHALOSE-6-PHOSPHATE SYNTHASE"/>
    <property type="match status" value="1"/>
</dbReference>
<organism evidence="3 4">
    <name type="scientific">Hyphopichia burtonii NRRL Y-1933</name>
    <dbReference type="NCBI Taxonomy" id="984485"/>
    <lineage>
        <taxon>Eukaryota</taxon>
        <taxon>Fungi</taxon>
        <taxon>Dikarya</taxon>
        <taxon>Ascomycota</taxon>
        <taxon>Saccharomycotina</taxon>
        <taxon>Pichiomycetes</taxon>
        <taxon>Debaryomycetaceae</taxon>
        <taxon>Hyphopichia</taxon>
    </lineage>
</organism>
<dbReference type="Gene3D" id="3.40.50.2000">
    <property type="entry name" value="Glycogen Phosphorylase B"/>
    <property type="match status" value="2"/>
</dbReference>
<keyword evidence="4" id="KW-1185">Reference proteome</keyword>
<sequence>MSRWFLPYTVQFEVGPQAVFDADIAEKDATASSLQSKAKQRSNSAHSGSPIPQGIPQGIPNQSSILPSLSIANSQLHSPANSSPKTSDRRLSNDSRGYEKQSNPGGQSPALSSSDVEQFFYLHHKSKKSSGDNAPQNPLTDNLNEKLASHYIQPRSRYNQQVPSLVVDPKNKKDDDIGFSGLKISRSKTDLPNLNSSTSSFTNLIGGMTPSTPATSSKPRSALSRANFTLHGNSSHNSLAIAEEEEEEEEKGKHDSRKSSTDQKPTNPNNEDLDDWKNNFNDVAHGRSETKLAPFGGFSNANLESGFSNQQNIFETAPWKIVLTDKGNGSLTKAVRLSVESGKIHNRKWVGTLSMPSDVVPSHVIDNIAQNLRDEFNSEAVFPNDITFQGHYKSFCKQILWPSLHYQIPDDPKSKAFEDHSWGHYKLLNQLVADKVVEVYKKENGHLDPNDPENIIWVHDYHLLLAPQMIREQLPNAKIGFFLHVSFPSSEVFRCFAQRTALLKGILGANCVSFQNQEYVRHFLQTCNRLLLADTNEFGITYDGKFTSITTIPVGIDANSLSQAIMSNEVNEWRKLIRERWSDQNLIVCRDKLDKLRGIKQKLLAYEKFLLENPEFVDTTVLIEICIGSSHDSSYESEIMQIVARINSLPENISVSQPVVLLQKDIDFEQYLALQCEAEVFVVSSMREGMNLTCHEFIIATTEKKSPLMLSEFTGSSQLLDHSGKGAILINPWDIKKFAEMFKYALTMNPAEKLERWRNCHDTVVTHDSKAWVVSCIDSINEAWDRDQCRHLSSLTPFTRDVFENFYNDQQTGTGKNIYFLNLETPSAISPTNINDLNKVAAGVSDPSKTPFSEPNKISKLLNGLLSDPRNQVYLISFMKRKDLEALYRTVPNLGLIAENGGYIKLIGSARWVSIVDENELKYWMPQVRQLIEAKAERLIGSHCEVEDCTVRFHPGTSIKEDRERSLDTMGDTIQHINDVFGDRDGVHAALIKNVVVVQQDHLCLKALKFIVSYYNHKSSGTPSKELIEEYQVKRVPSSVPTTPSAEHHPDDPIISPIASPANPNFPRNSPFGKVSSKSPVSSVFFSGGSTRIDDPSFEYVNNLKETGEVDNVLTITVLGADTDVRTSAYYRVAGKNELLGILSNTDAA</sequence>
<keyword evidence="1" id="KW-0597">Phosphoprotein</keyword>